<name>A0A382DNW7_9ZZZZ</name>
<keyword evidence="1" id="KW-1133">Transmembrane helix</keyword>
<accession>A0A382DNW7</accession>
<evidence type="ECO:0000313" key="2">
    <source>
        <dbReference type="EMBL" id="SVB40078.1"/>
    </source>
</evidence>
<keyword evidence="1" id="KW-0472">Membrane</keyword>
<reference evidence="2" key="1">
    <citation type="submission" date="2018-05" db="EMBL/GenBank/DDBJ databases">
        <authorList>
            <person name="Lanie J.A."/>
            <person name="Ng W.-L."/>
            <person name="Kazmierczak K.M."/>
            <person name="Andrzejewski T.M."/>
            <person name="Davidsen T.M."/>
            <person name="Wayne K.J."/>
            <person name="Tettelin H."/>
            <person name="Glass J.I."/>
            <person name="Rusch D."/>
            <person name="Podicherti R."/>
            <person name="Tsui H.-C.T."/>
            <person name="Winkler M.E."/>
        </authorList>
    </citation>
    <scope>NUCLEOTIDE SEQUENCE</scope>
</reference>
<protein>
    <submittedName>
        <fullName evidence="2">Uncharacterized protein</fullName>
    </submittedName>
</protein>
<organism evidence="2">
    <name type="scientific">marine metagenome</name>
    <dbReference type="NCBI Taxonomy" id="408172"/>
    <lineage>
        <taxon>unclassified sequences</taxon>
        <taxon>metagenomes</taxon>
        <taxon>ecological metagenomes</taxon>
    </lineage>
</organism>
<keyword evidence="1" id="KW-0812">Transmembrane</keyword>
<gene>
    <name evidence="2" type="ORF">METZ01_LOCUS192932</name>
</gene>
<dbReference type="AlphaFoldDB" id="A0A382DNW7"/>
<sequence length="91" mass="10031">MQLNVKAFTLTFGVLWGVGLFFLTWWIILLEGASGDPTFIGRFYIGYNISPSGSIVGFLWGCADGGICGLAFGGLYNFITRKFSPHERIKT</sequence>
<proteinExistence type="predicted"/>
<feature type="transmembrane region" description="Helical" evidence="1">
    <location>
        <begin position="58"/>
        <end position="79"/>
    </location>
</feature>
<feature type="transmembrane region" description="Helical" evidence="1">
    <location>
        <begin position="7"/>
        <end position="28"/>
    </location>
</feature>
<evidence type="ECO:0000256" key="1">
    <source>
        <dbReference type="SAM" id="Phobius"/>
    </source>
</evidence>
<dbReference type="EMBL" id="UINC01040342">
    <property type="protein sequence ID" value="SVB40078.1"/>
    <property type="molecule type" value="Genomic_DNA"/>
</dbReference>